<evidence type="ECO:0000313" key="86">
    <source>
        <dbReference type="Proteomes" id="UP000034409"/>
    </source>
</evidence>
<dbReference type="Proteomes" id="UP000034692">
    <property type="component" value="Unassembled WGS sequence"/>
</dbReference>
<dbReference type="EMBL" id="JJQJ01000079">
    <property type="protein sequence ID" value="KKH50516.1"/>
    <property type="molecule type" value="Genomic_DNA"/>
</dbReference>
<evidence type="ECO:0000313" key="16">
    <source>
        <dbReference type="EMBL" id="KKG64948.1"/>
    </source>
</evidence>
<dbReference type="EMBL" id="JJPP01000039">
    <property type="protein sequence ID" value="KKG81620.1"/>
    <property type="molecule type" value="Genomic_DNA"/>
</dbReference>
<evidence type="ECO:0000313" key="38">
    <source>
        <dbReference type="EMBL" id="KKH37538.1"/>
    </source>
</evidence>
<dbReference type="Proteomes" id="UP000034944">
    <property type="component" value="Unassembled WGS sequence"/>
</dbReference>
<evidence type="ECO:0000313" key="27">
    <source>
        <dbReference type="EMBL" id="KKH01784.1"/>
    </source>
</evidence>
<feature type="domain" description="Putative peptidyl-prolyl cis-trans isomerase" evidence="2">
    <location>
        <begin position="387"/>
        <end position="514"/>
    </location>
</feature>
<dbReference type="EMBL" id="JJQQ01000061">
    <property type="protein sequence ID" value="KKH68023.1"/>
    <property type="molecule type" value="Genomic_DNA"/>
</dbReference>
<evidence type="ECO:0000313" key="17">
    <source>
        <dbReference type="EMBL" id="KKG65276.1"/>
    </source>
</evidence>
<evidence type="ECO:0000313" key="8">
    <source>
        <dbReference type="EMBL" id="KKG32449.1"/>
    </source>
</evidence>
<dbReference type="EMBL" id="JJQI01000026">
    <property type="protein sequence ID" value="KKH41729.1"/>
    <property type="molecule type" value="Genomic_DNA"/>
</dbReference>
<evidence type="ECO:0000313" key="99">
    <source>
        <dbReference type="Proteomes" id="UP000034692"/>
    </source>
</evidence>
<evidence type="ECO:0000313" key="91">
    <source>
        <dbReference type="Proteomes" id="UP000034566"/>
    </source>
</evidence>
<evidence type="ECO:0000313" key="29">
    <source>
        <dbReference type="EMBL" id="KKH08506.1"/>
    </source>
</evidence>
<evidence type="ECO:0000313" key="51">
    <source>
        <dbReference type="EMBL" id="KKH88130.1"/>
    </source>
</evidence>
<evidence type="ECO:0000313" key="108">
    <source>
        <dbReference type="Proteomes" id="UP000034937"/>
    </source>
</evidence>
<evidence type="ECO:0000313" key="98">
    <source>
        <dbReference type="Proteomes" id="UP000034672"/>
    </source>
</evidence>
<dbReference type="Proteomes" id="UP000034820">
    <property type="component" value="Unassembled WGS sequence"/>
</dbReference>
<evidence type="ECO:0000313" key="14">
    <source>
        <dbReference type="EMBL" id="KKG53398.1"/>
    </source>
</evidence>
<dbReference type="EMBL" id="JJPL01000072">
    <property type="protein sequence ID" value="KKG65276.1"/>
    <property type="molecule type" value="Genomic_DNA"/>
</dbReference>
<dbReference type="Proteomes" id="UP000034399">
    <property type="component" value="Unassembled WGS sequence"/>
</dbReference>
<dbReference type="Proteomes" id="UP000034409">
    <property type="component" value="Unassembled WGS sequence"/>
</dbReference>
<dbReference type="EMBL" id="JJQF01000138">
    <property type="protein sequence ID" value="KKH26978.1"/>
    <property type="molecule type" value="Genomic_DNA"/>
</dbReference>
<evidence type="ECO:0000313" key="54">
    <source>
        <dbReference type="EMBL" id="KKH96688.1"/>
    </source>
</evidence>
<dbReference type="EMBL" id="JJPX01000179">
    <property type="protein sequence ID" value="KKH04548.1"/>
    <property type="molecule type" value="Genomic_DNA"/>
</dbReference>
<dbReference type="Proteomes" id="UP000034566">
    <property type="component" value="Unassembled WGS sequence"/>
</dbReference>
<evidence type="ECO:0000313" key="5">
    <source>
        <dbReference type="EMBL" id="KKG06856.1"/>
    </source>
</evidence>
<dbReference type="Proteomes" id="UP000034151">
    <property type="component" value="Unassembled WGS sequence"/>
</dbReference>
<evidence type="ECO:0000313" key="82">
    <source>
        <dbReference type="Proteomes" id="UP000034298"/>
    </source>
</evidence>
<evidence type="ECO:0000313" key="41">
    <source>
        <dbReference type="EMBL" id="KKH51877.1"/>
    </source>
</evidence>
<dbReference type="EMBL" id="JJPA01000034">
    <property type="protein sequence ID" value="KKG37170.1"/>
    <property type="molecule type" value="Genomic_DNA"/>
</dbReference>
<evidence type="ECO:0000313" key="97">
    <source>
        <dbReference type="Proteomes" id="UP000034668"/>
    </source>
</evidence>
<evidence type="ECO:0000256" key="1">
    <source>
        <dbReference type="HAMAP-Rule" id="MF_01089"/>
    </source>
</evidence>
<evidence type="ECO:0000313" key="101">
    <source>
        <dbReference type="Proteomes" id="UP000034758"/>
    </source>
</evidence>
<dbReference type="Proteomes" id="UP000033885">
    <property type="component" value="Unassembled WGS sequence"/>
</dbReference>
<keyword evidence="93" id="KW-1185">Reference proteome</keyword>
<dbReference type="Proteomes" id="UP000034387">
    <property type="component" value="Unassembled WGS sequence"/>
</dbReference>
<dbReference type="Proteomes" id="UP000034424">
    <property type="component" value="Unassembled WGS sequence"/>
</dbReference>
<evidence type="ECO:0000313" key="110">
    <source>
        <dbReference type="Proteomes" id="UP000034950"/>
    </source>
</evidence>
<evidence type="ECO:0000313" key="105">
    <source>
        <dbReference type="Proteomes" id="UP000034872"/>
    </source>
</evidence>
<accession>A0A0F8BWB9</accession>
<dbReference type="Proteomes" id="UP000034259">
    <property type="component" value="Unassembled WGS sequence"/>
</dbReference>
<evidence type="ECO:0000313" key="106">
    <source>
        <dbReference type="Proteomes" id="UP000034921"/>
    </source>
</evidence>
<evidence type="ECO:0000313" key="10">
    <source>
        <dbReference type="EMBL" id="KKG39834.1"/>
    </source>
</evidence>
<dbReference type="Proteomes" id="UP000034279">
    <property type="component" value="Unassembled WGS sequence"/>
</dbReference>
<dbReference type="EMBL" id="JJQG01000104">
    <property type="protein sequence ID" value="KKH37538.1"/>
    <property type="molecule type" value="Genomic_DNA"/>
</dbReference>
<evidence type="ECO:0000313" key="28">
    <source>
        <dbReference type="EMBL" id="KKH04548.1"/>
    </source>
</evidence>
<evidence type="ECO:0000313" key="90">
    <source>
        <dbReference type="Proteomes" id="UP000034547"/>
    </source>
</evidence>
<dbReference type="RefSeq" id="WP_048037284.1">
    <property type="nucleotide sequence ID" value="NZ_AP019780.1"/>
</dbReference>
<dbReference type="Proteomes" id="UP000034872">
    <property type="component" value="Unassembled WGS sequence"/>
</dbReference>
<dbReference type="Proteomes" id="UP000033835">
    <property type="component" value="Unassembled WGS sequence"/>
</dbReference>
<dbReference type="Proteomes" id="UP000033987">
    <property type="component" value="Unassembled WGS sequence"/>
</dbReference>
<dbReference type="Proteomes" id="UP000034152">
    <property type="component" value="Unassembled WGS sequence"/>
</dbReference>
<dbReference type="EMBL" id="JJQP01000294">
    <property type="protein sequence ID" value="KKH61261.1"/>
    <property type="molecule type" value="Genomic_DNA"/>
</dbReference>
<evidence type="ECO:0000313" key="95">
    <source>
        <dbReference type="Proteomes" id="UP000034657"/>
    </source>
</evidence>
<dbReference type="EMBL" id="JJPI01000088">
    <property type="protein sequence ID" value="KKG53267.1"/>
    <property type="molecule type" value="Genomic_DNA"/>
</dbReference>
<dbReference type="EMBL" id="JJQE01000117">
    <property type="protein sequence ID" value="KKH26890.1"/>
    <property type="molecule type" value="Genomic_DNA"/>
</dbReference>
<evidence type="ECO:0000313" key="62">
    <source>
        <dbReference type="Proteomes" id="UP000033885"/>
    </source>
</evidence>
<evidence type="ECO:0000313" key="70">
    <source>
        <dbReference type="Proteomes" id="UP000034064"/>
    </source>
</evidence>
<evidence type="ECO:0000313" key="13">
    <source>
        <dbReference type="EMBL" id="KKG53267.1"/>
    </source>
</evidence>
<dbReference type="EMBL" id="JJQD01000042">
    <property type="protein sequence ID" value="KKH31273.1"/>
    <property type="molecule type" value="Genomic_DNA"/>
</dbReference>
<protein>
    <recommendedName>
        <fullName evidence="1">UPF0288 protein DU30_03840</fullName>
    </recommendedName>
</protein>
<dbReference type="Proteomes" id="UP000034450">
    <property type="component" value="Unassembled WGS sequence"/>
</dbReference>
<evidence type="ECO:0000313" key="21">
    <source>
        <dbReference type="EMBL" id="KKG82750.1"/>
    </source>
</evidence>
<evidence type="ECO:0000313" key="9">
    <source>
        <dbReference type="EMBL" id="KKG37170.1"/>
    </source>
</evidence>
<sequence length="525" mass="58098">MPITSNEISVEVNGQVYTLPAGSTLGDALKVSRAPYIAGAAIGILKKAAEKRTEKITEYAINTPKGELRIEIKDPESTSGKLWAEHYKEYEGKDIHWESPEALAFGPFEADIKPSRETGNFEAFDVLFGAGGFDPHNTHLIMSRKRHSAEYGSPDDGVFASIVTGRKIISKISKEDSILSIEPVIEWERITEKTCTTDLSTPLEDEDSVYTYFEVELSRNAPVGAEHFYALTREGTLKVDAITSSFISDDSLREVPAPYENFEQRREGAISVRTVGYGTGRIYISREERPSSLVHSVVGQVTKGLELIKLAEKGQKLSVESLPPQIVLLGHSFEEVEPLLSSIGVELIKEGYAGEDSVIVRQEPPTTLEILGEAKVKAYAVARAKLIEVELYTEIAPKSIDFFRHALDLKTKTVGKLPVHMIYETTYLFKTEKEMVKYKEILPENTPEKKVLAGEIGITNQAAKRMGTIGVRLIDDDLFGPTGEKFSSTNIIGRIVEPDRLKGIKEGDAIYITEVARKENGGQKN</sequence>
<evidence type="ECO:0000313" key="60">
    <source>
        <dbReference type="Proteomes" id="UP000033864"/>
    </source>
</evidence>
<evidence type="ECO:0000313" key="26">
    <source>
        <dbReference type="EMBL" id="KKG96992.1"/>
    </source>
</evidence>
<evidence type="ECO:0000313" key="76">
    <source>
        <dbReference type="Proteomes" id="UP000034195"/>
    </source>
</evidence>
<dbReference type="EMBL" id="JJPZ01000123">
    <property type="protein sequence ID" value="KKH08506.1"/>
    <property type="molecule type" value="Genomic_DNA"/>
</dbReference>
<dbReference type="Proteomes" id="UP000034298">
    <property type="component" value="Unassembled WGS sequence"/>
</dbReference>
<evidence type="ECO:0000313" key="48">
    <source>
        <dbReference type="EMBL" id="KKH78489.1"/>
    </source>
</evidence>
<dbReference type="InterPro" id="IPR058492">
    <property type="entry name" value="DUF8179"/>
</dbReference>
<dbReference type="Proteomes" id="UP000034578">
    <property type="component" value="Unassembled WGS sequence"/>
</dbReference>
<dbReference type="EMBL" id="JJQO01000213">
    <property type="protein sequence ID" value="KKH62961.1"/>
    <property type="molecule type" value="Genomic_DNA"/>
</dbReference>
<dbReference type="EMBL" id="JJPQ01000052">
    <property type="protein sequence ID" value="KKG83709.1"/>
    <property type="molecule type" value="Genomic_DNA"/>
</dbReference>
<dbReference type="Proteomes" id="UP000034468">
    <property type="component" value="Unassembled WGS sequence"/>
</dbReference>
<evidence type="ECO:0000313" key="23">
    <source>
        <dbReference type="EMBL" id="KKG93400.1"/>
    </source>
</evidence>
<dbReference type="PATRIC" id="fig|2209.39.peg.1909"/>
<organism evidence="5 93">
    <name type="scientific">Methanosarcina mazei</name>
    <name type="common">Methanosarcina frisia</name>
    <dbReference type="NCBI Taxonomy" id="2209"/>
    <lineage>
        <taxon>Archaea</taxon>
        <taxon>Methanobacteriati</taxon>
        <taxon>Methanobacteriota</taxon>
        <taxon>Stenosarchaea group</taxon>
        <taxon>Methanomicrobia</taxon>
        <taxon>Methanosarcinales</taxon>
        <taxon>Methanosarcinaceae</taxon>
        <taxon>Methanosarcina</taxon>
    </lineage>
</organism>
<evidence type="ECO:0000313" key="96">
    <source>
        <dbReference type="Proteomes" id="UP000034667"/>
    </source>
</evidence>
<evidence type="ECO:0000313" key="3">
    <source>
        <dbReference type="EMBL" id="KKG03050.1"/>
    </source>
</evidence>
<evidence type="ECO:0000313" key="89">
    <source>
        <dbReference type="Proteomes" id="UP000034468"/>
    </source>
</evidence>
<evidence type="ECO:0000313" key="84">
    <source>
        <dbReference type="Proteomes" id="UP000034387"/>
    </source>
</evidence>
<dbReference type="Proteomes" id="UP000033933">
    <property type="component" value="Unassembled WGS sequence"/>
</dbReference>
<evidence type="ECO:0000313" key="83">
    <source>
        <dbReference type="Proteomes" id="UP000034338"/>
    </source>
</evidence>
<dbReference type="EMBL" id="JJQB01000052">
    <property type="protein sequence ID" value="KKH21186.1"/>
    <property type="molecule type" value="Genomic_DNA"/>
</dbReference>
<dbReference type="EMBL" id="JJPJ01000039">
    <property type="protein sequence ID" value="KKG64212.1"/>
    <property type="molecule type" value="Genomic_DNA"/>
</dbReference>
<dbReference type="Proteomes" id="UP000034338">
    <property type="component" value="Unassembled WGS sequence"/>
</dbReference>
<evidence type="ECO:0000313" key="53">
    <source>
        <dbReference type="EMBL" id="KKH91247.1"/>
    </source>
</evidence>
<evidence type="ECO:0000313" key="55">
    <source>
        <dbReference type="EMBL" id="KKI01976.1"/>
    </source>
</evidence>
<evidence type="ECO:0000313" key="12">
    <source>
        <dbReference type="EMBL" id="KKG46374.1"/>
    </source>
</evidence>
<evidence type="ECO:0000313" key="59">
    <source>
        <dbReference type="Proteomes" id="UP000033835"/>
    </source>
</evidence>
<evidence type="ECO:0000313" key="4">
    <source>
        <dbReference type="EMBL" id="KKG03598.1"/>
    </source>
</evidence>
<name>A0A0F8BWB9_METMZ</name>
<dbReference type="NCBIfam" id="TIGR03268">
    <property type="entry name" value="methan_mark_3"/>
    <property type="match status" value="1"/>
</dbReference>
<dbReference type="EMBL" id="JJQR01000168">
    <property type="protein sequence ID" value="KKH70816.1"/>
    <property type="molecule type" value="Genomic_DNA"/>
</dbReference>
<evidence type="ECO:0000313" key="32">
    <source>
        <dbReference type="EMBL" id="KKH18944.1"/>
    </source>
</evidence>
<evidence type="ECO:0000313" key="35">
    <source>
        <dbReference type="EMBL" id="KKH26978.1"/>
    </source>
</evidence>
<dbReference type="Proteomes" id="UP000034001">
    <property type="component" value="Unassembled WGS sequence"/>
</dbReference>
<dbReference type="Proteomes" id="UP000034547">
    <property type="component" value="Unassembled WGS sequence"/>
</dbReference>
<evidence type="ECO:0000313" key="79">
    <source>
        <dbReference type="Proteomes" id="UP000034253"/>
    </source>
</evidence>
<dbReference type="Pfam" id="PF26548">
    <property type="entry name" value="DUF8179"/>
    <property type="match status" value="1"/>
</dbReference>
<evidence type="ECO:0000313" key="33">
    <source>
        <dbReference type="EMBL" id="KKH21186.1"/>
    </source>
</evidence>
<evidence type="ECO:0000313" key="31">
    <source>
        <dbReference type="EMBL" id="KKH13399.1"/>
    </source>
</evidence>
<evidence type="ECO:0000313" key="15">
    <source>
        <dbReference type="EMBL" id="KKG64212.1"/>
    </source>
</evidence>
<dbReference type="EMBL" id="JJPO01000061">
    <property type="protein sequence ID" value="KKG74197.1"/>
    <property type="molecule type" value="Genomic_DNA"/>
</dbReference>
<dbReference type="EMBL" id="JJQM01000156">
    <property type="protein sequence ID" value="KKH51877.1"/>
    <property type="molecule type" value="Genomic_DNA"/>
</dbReference>
<dbReference type="EMBL" id="JJPG01000056">
    <property type="protein sequence ID" value="KKG53398.1"/>
    <property type="molecule type" value="Genomic_DNA"/>
</dbReference>
<dbReference type="Proteomes" id="UP000034232">
    <property type="component" value="Unassembled WGS sequence"/>
</dbReference>
<dbReference type="OrthoDB" id="140355at2157"/>
<evidence type="ECO:0000313" key="80">
    <source>
        <dbReference type="Proteomes" id="UP000034259"/>
    </source>
</evidence>
<dbReference type="EMBL" id="JJOS01000004">
    <property type="protein sequence ID" value="KKG06856.1"/>
    <property type="molecule type" value="Genomic_DNA"/>
</dbReference>
<dbReference type="PIRSF" id="PIRSF005852">
    <property type="entry name" value="UCP005852"/>
    <property type="match status" value="1"/>
</dbReference>
<dbReference type="EMBL" id="JJPF01000072">
    <property type="protein sequence ID" value="KKG42963.1"/>
    <property type="molecule type" value="Genomic_DNA"/>
</dbReference>
<dbReference type="EMBL" id="CP042908">
    <property type="protein sequence ID" value="QIB89976.1"/>
    <property type="molecule type" value="Genomic_DNA"/>
</dbReference>
<dbReference type="EMBL" id="JJQH01000198">
    <property type="protein sequence ID" value="KKH34202.1"/>
    <property type="molecule type" value="Genomic_DNA"/>
</dbReference>
<dbReference type="Proteomes" id="UP000034733">
    <property type="component" value="Unassembled WGS sequence"/>
</dbReference>
<evidence type="ECO:0000313" key="77">
    <source>
        <dbReference type="Proteomes" id="UP000034227"/>
    </source>
</evidence>
<dbReference type="Proteomes" id="UP000034577">
    <property type="component" value="Unassembled WGS sequence"/>
</dbReference>
<evidence type="ECO:0000313" key="100">
    <source>
        <dbReference type="Proteomes" id="UP000034733"/>
    </source>
</evidence>
<evidence type="ECO:0000259" key="2">
    <source>
        <dbReference type="Pfam" id="PF26548"/>
    </source>
</evidence>
<reference evidence="58 59" key="1">
    <citation type="journal article" date="2015" name="ISME J.">
        <title>Genomic and phenotypic differentiation among Methanosarcina mazei populations from Columbia River sediment.</title>
        <authorList>
            <person name="Youngblut N.D."/>
            <person name="Wirth J.S."/>
            <person name="Henriksen J.R."/>
            <person name="Smith M."/>
            <person name="Simon H."/>
            <person name="Metcalf W.W."/>
            <person name="Whitaker R.J."/>
        </authorList>
    </citation>
    <scope>NUCLEOTIDE SEQUENCE [LARGE SCALE GENOMIC DNA]</scope>
    <source>
        <strain evidence="31 70">1.F.A.1A.3</strain>
        <strain evidence="33 100">1.F.A.1B.3</strain>
        <strain evidence="32 65">1.F.A.1B.4</strain>
        <strain evidence="36 77">1.F.A.2.8</strain>
        <strain evidence="34 106">1.F.M.0.5</strain>
        <strain evidence="35 83">1.H.A.0.1</strain>
        <strain evidence="38 101">1.H.A.1A.1</strain>
        <strain evidence="37 67">1.H.A.1A.3</strain>
        <strain evidence="39 98">1.H.A.1A.4</strain>
        <strain evidence="40 60">1.H.A.1A.6</strain>
        <strain evidence="42 80">1.H.A.2.1</strain>
        <strain evidence="41 78">1.H.A.2.3</strain>
        <strain evidence="43 88">1.H.A.2.6</strain>
        <strain evidence="45 99">1.H.A.2.7</strain>
        <strain evidence="44">1.H.A.2.8</strain>
        <strain evidence="46 64">1.H.M.0.1</strain>
        <strain evidence="47 107">1.H.M.1A.1</strain>
        <strain evidence="48 68">1.H.M.1A.2</strain>
        <strain evidence="49 104">1.H.M.1A.3</strain>
        <strain evidence="51 74">1.H.M.2.1</strain>
        <strain evidence="50 58">1.H.M.2.2</strain>
        <strain evidence="52 108">1.H.M.2.3</strain>
        <strain evidence="53 97">1.H.M.2.4</strain>
        <strain evidence="54 105">1.H.T.2.1</strain>
        <strain evidence="56 62">1.H.T.2.3</strain>
        <strain evidence="55 90">1.H.T.2.5</strain>
        <strain evidence="4 72">2.F.A.2.3</strain>
        <strain evidence="5 93">2.F.A.2.4</strain>
        <strain evidence="3 94">2.F.T.0.2</strain>
        <strain evidence="6 69">2.F.T.2.6</strain>
        <strain evidence="9 85">3.F.A.1A.1</strain>
        <strain evidence="8 61">3.F.A.1A.3</strain>
        <strain evidence="7 82">3.F.A.1B.1</strain>
        <strain evidence="12 92">3.F.A.2.12</strain>
        <strain evidence="10 96">3.F.A.2.3</strain>
        <strain evidence="11 73">3.F.A.2.5</strain>
        <strain evidence="14 76">3.F.A.2.6</strain>
        <strain evidence="13 75">3.F.T.1A.1</strain>
        <strain evidence="15 81">3.F.T.1A.2</strain>
        <strain evidence="16 91">3.F.T.1A.4</strain>
        <strain evidence="17 87">3.F.T.2.1</strain>
        <strain evidence="18 71">3.H.A.1A.2</strain>
        <strain evidence="19 66">3.H.A.2.1</strain>
        <strain evidence="20 102">3.H.A.2.4</strain>
        <strain evidence="22 63">3.H.A.2.5</strain>
        <strain evidence="21 110">3.H.A.2.6</strain>
        <strain evidence="23 86">3.H.A.2.8</strain>
        <strain evidence="24 95">3.H.M.1A.1</strain>
        <strain evidence="26 89">3.H.M.1B.1</strain>
        <strain evidence="25 59">3.H.M.1B.2</strain>
        <strain evidence="27 79">3.H.M.1B.5</strain>
        <strain evidence="28 84">3.H.M.2.7</strain>
        <strain evidence="30 103">3.H.T.1A.1</strain>
        <strain evidence="29 109">3.H.T.1A.2</strain>
    </source>
</reference>
<dbReference type="Proteomes" id="UP000034657">
    <property type="component" value="Unassembled WGS sequence"/>
</dbReference>
<dbReference type="Proteomes" id="UP000034668">
    <property type="component" value="Unassembled WGS sequence"/>
</dbReference>
<dbReference type="EMBL" id="JJPE01000160">
    <property type="protein sequence ID" value="KKG39834.1"/>
    <property type="molecule type" value="Genomic_DNA"/>
</dbReference>
<dbReference type="Proteomes" id="UP000034195">
    <property type="component" value="Unassembled WGS sequence"/>
</dbReference>
<dbReference type="EMBL" id="JJOR01000091">
    <property type="protein sequence ID" value="KKG03598.1"/>
    <property type="molecule type" value="Genomic_DNA"/>
</dbReference>
<evidence type="ECO:0000313" key="25">
    <source>
        <dbReference type="EMBL" id="KKG96019.1"/>
    </source>
</evidence>
<dbReference type="InterPro" id="IPR016466">
    <property type="entry name" value="Methan_mark_3"/>
</dbReference>
<evidence type="ECO:0000313" key="65">
    <source>
        <dbReference type="Proteomes" id="UP000033987"/>
    </source>
</evidence>
<evidence type="ECO:0000313" key="42">
    <source>
        <dbReference type="EMBL" id="KKH53738.1"/>
    </source>
</evidence>
<evidence type="ECO:0000313" key="61">
    <source>
        <dbReference type="Proteomes" id="UP000033878"/>
    </source>
</evidence>
<evidence type="ECO:0000313" key="39">
    <source>
        <dbReference type="EMBL" id="KKH41729.1"/>
    </source>
</evidence>
<dbReference type="Proteomes" id="UP000034021">
    <property type="component" value="Unassembled WGS sequence"/>
</dbReference>
<dbReference type="EMBL" id="JJPD01000007">
    <property type="protein sequence ID" value="KKG46374.1"/>
    <property type="molecule type" value="Genomic_DNA"/>
</dbReference>
<dbReference type="HAMAP" id="MF_01089">
    <property type="entry name" value="UPF0288"/>
    <property type="match status" value="1"/>
</dbReference>
<evidence type="ECO:0000313" key="49">
    <source>
        <dbReference type="EMBL" id="KKH82729.1"/>
    </source>
</evidence>
<evidence type="ECO:0000313" key="18">
    <source>
        <dbReference type="EMBL" id="KKG68894.1"/>
    </source>
</evidence>
<dbReference type="EMBL" id="JJQC01000123">
    <property type="protein sequence ID" value="KKH18944.1"/>
    <property type="molecule type" value="Genomic_DNA"/>
</dbReference>
<dbReference type="Proteomes" id="UP000034758">
    <property type="component" value="Unassembled WGS sequence"/>
</dbReference>
<evidence type="ECO:0000313" key="37">
    <source>
        <dbReference type="EMBL" id="KKH34202.1"/>
    </source>
</evidence>
<dbReference type="EMBL" id="JJQZ01000069">
    <property type="protein sequence ID" value="KKH96688.1"/>
    <property type="molecule type" value="Genomic_DNA"/>
</dbReference>
<evidence type="ECO:0000313" key="103">
    <source>
        <dbReference type="Proteomes" id="UP000034820"/>
    </source>
</evidence>
<evidence type="ECO:0000313" key="64">
    <source>
        <dbReference type="Proteomes" id="UP000033933"/>
    </source>
</evidence>
<gene>
    <name evidence="7" type="ORF">DU30_03840</name>
    <name evidence="4" type="ORF">DU31_15830</name>
    <name evidence="13" type="ORF">DU33_16475</name>
    <name evidence="6" type="ORF">DU34_10770</name>
    <name evidence="12" type="ORF">DU35_10955</name>
    <name evidence="35" type="ORF">DU37_16305</name>
    <name evidence="14" type="ORF">DU38_10095</name>
    <name evidence="11" type="ORF">DU39_08570</name>
    <name evidence="3" type="ORF">DU40_05000</name>
    <name evidence="10" type="ORF">DU41_10040</name>
    <name evidence="28" type="ORF">DU42_13410</name>
    <name evidence="31" type="ORF">DU44_07745</name>
    <name evidence="16" type="ORF">DU45_03965</name>
    <name evidence="18" type="ORF">DU46_15570</name>
    <name evidence="5" type="ORF">DU47_10600</name>
    <name evidence="33" type="ORF">DU48_10680</name>
    <name evidence="8" type="ORF">DU49_10935</name>
    <name evidence="37" type="ORF">DU50_15440</name>
    <name evidence="30" type="ORF">DU51_16345</name>
    <name evidence="9" type="ORF">DU52_00795</name>
    <name evidence="38" type="ORF">DU54_12330</name>
    <name evidence="20" type="ORF">DU55_03915</name>
    <name evidence="27" type="ORF">DU56_20010</name>
    <name evidence="21" type="ORF">DU57_07710</name>
    <name evidence="36" type="ORF">DU58_10820</name>
    <name evidence="23" type="ORF">DU59_19160</name>
    <name evidence="34" type="ORF">DU60_11215</name>
    <name evidence="22" type="ORF">DU61_14330</name>
    <name evidence="29" type="ORF">DU62_15735</name>
    <name evidence="19" type="ORF">DU63_07735</name>
    <name evidence="15" type="ORF">DU64_02975</name>
    <name evidence="32" type="ORF">DU65_14215</name>
    <name evidence="26" type="ORF">DU66_16520</name>
    <name evidence="17" type="ORF">DU67_12685</name>
    <name evidence="25" type="ORF">DU68_17760</name>
    <name evidence="24" type="ORF">DU69_05040</name>
    <name evidence="39" type="ORF">DU71_05005</name>
    <name evidence="42" type="ORF">DU72_12020</name>
    <name evidence="44" type="ORF">DU73_12165</name>
    <name evidence="43" type="ORF">DU74_01620</name>
    <name evidence="45" type="ORF">DU75_04490</name>
    <name evidence="41" type="ORF">DU76_14900</name>
    <name evidence="48" type="ORF">DU77_20010</name>
    <name evidence="49" type="ORF">DU78_09930</name>
    <name evidence="53" type="ORF">DU79_09810</name>
    <name evidence="51" type="ORF">DU80_15745</name>
    <name evidence="56" type="ORF">DU81_18505</name>
    <name evidence="50" type="ORF">DU82_20085</name>
    <name evidence="55" type="ORF">DU83_19125</name>
    <name evidence="54" type="ORF">DU84_18975</name>
    <name evidence="40" type="ORF">DU85_06095</name>
    <name evidence="47" type="ORF">DU86_13150</name>
    <name evidence="46" type="ORF">DU87_05120</name>
    <name evidence="52" type="ORF">DU88_00430</name>
    <name evidence="57" type="ORF">FQU78_01995</name>
</gene>
<evidence type="ECO:0000313" key="45">
    <source>
        <dbReference type="EMBL" id="KKH62961.1"/>
    </source>
</evidence>
<evidence type="ECO:0000313" key="69">
    <source>
        <dbReference type="Proteomes" id="UP000034047"/>
    </source>
</evidence>
<evidence type="ECO:0000313" key="56">
    <source>
        <dbReference type="EMBL" id="KKI03008.1"/>
    </source>
</evidence>
<evidence type="ECO:0000313" key="93">
    <source>
        <dbReference type="Proteomes" id="UP000034578"/>
    </source>
</evidence>
<dbReference type="EMBL" id="JJPU01000103">
    <property type="protein sequence ID" value="KKG96992.1"/>
    <property type="molecule type" value="Genomic_DNA"/>
</dbReference>
<dbReference type="EMBL" id="JJOU01000128">
    <property type="protein sequence ID" value="KKG13002.1"/>
    <property type="molecule type" value="Genomic_DNA"/>
</dbReference>
<dbReference type="EMBL" id="JJPY01000028">
    <property type="protein sequence ID" value="KKH11143.1"/>
    <property type="molecule type" value="Genomic_DNA"/>
</dbReference>
<evidence type="ECO:0000313" key="74">
    <source>
        <dbReference type="Proteomes" id="UP000034152"/>
    </source>
</evidence>
<evidence type="ECO:0000313" key="57">
    <source>
        <dbReference type="EMBL" id="QIB89976.1"/>
    </source>
</evidence>
<dbReference type="Proteomes" id="UP000033864">
    <property type="component" value="Unassembled WGS sequence"/>
</dbReference>
<dbReference type="Proteomes" id="UP000034950">
    <property type="component" value="Unassembled WGS sequence"/>
</dbReference>
<dbReference type="Proteomes" id="UP000033878">
    <property type="component" value="Unassembled WGS sequence"/>
</dbReference>
<evidence type="ECO:0000313" key="92">
    <source>
        <dbReference type="Proteomes" id="UP000034577"/>
    </source>
</evidence>
<evidence type="ECO:0000313" key="11">
    <source>
        <dbReference type="EMBL" id="KKG42963.1"/>
    </source>
</evidence>
<evidence type="ECO:0000313" key="102">
    <source>
        <dbReference type="Proteomes" id="UP000034817"/>
    </source>
</evidence>
<dbReference type="Proteomes" id="UP000034672">
    <property type="component" value="Unassembled WGS sequence"/>
</dbReference>
<evidence type="ECO:0000313" key="43">
    <source>
        <dbReference type="EMBL" id="KKH59911.1"/>
    </source>
</evidence>
<dbReference type="EMBL" id="JJPT01000038">
    <property type="protein sequence ID" value="KKG93499.1"/>
    <property type="molecule type" value="Genomic_DNA"/>
</dbReference>
<dbReference type="EMBL" id="JJPB01000061">
    <property type="protein sequence ID" value="KKG32449.1"/>
    <property type="molecule type" value="Genomic_DNA"/>
</dbReference>
<dbReference type="EMBL" id="JJQA01000117">
    <property type="protein sequence ID" value="KKH13399.1"/>
    <property type="molecule type" value="Genomic_DNA"/>
</dbReference>
<evidence type="ECO:0000313" key="71">
    <source>
        <dbReference type="Proteomes" id="UP000034074"/>
    </source>
</evidence>
<evidence type="ECO:0000313" key="36">
    <source>
        <dbReference type="EMBL" id="KKH31273.1"/>
    </source>
</evidence>
<evidence type="ECO:0000313" key="72">
    <source>
        <dbReference type="Proteomes" id="UP000034142"/>
    </source>
</evidence>
<dbReference type="Proteomes" id="UP000034188">
    <property type="component" value="Unassembled WGS sequence"/>
</dbReference>
<evidence type="ECO:0000313" key="47">
    <source>
        <dbReference type="EMBL" id="KKH70816.1"/>
    </source>
</evidence>
<dbReference type="Proteomes" id="UP000034040">
    <property type="component" value="Unassembled WGS sequence"/>
</dbReference>
<dbReference type="EMBL" id="JJPN01000145">
    <property type="protein sequence ID" value="KKG68894.1"/>
    <property type="molecule type" value="Genomic_DNA"/>
</dbReference>
<dbReference type="Proteomes" id="UP000033889">
    <property type="component" value="Unassembled WGS sequence"/>
</dbReference>
<evidence type="ECO:0000313" key="34">
    <source>
        <dbReference type="EMBL" id="KKH26890.1"/>
    </source>
</evidence>
<dbReference type="Proteomes" id="UP000034937">
    <property type="component" value="Unassembled WGS sequence"/>
</dbReference>
<dbReference type="Proteomes" id="UP000034597">
    <property type="component" value="Unassembled WGS sequence"/>
</dbReference>
<evidence type="ECO:0000313" key="22">
    <source>
        <dbReference type="EMBL" id="KKG83709.1"/>
    </source>
</evidence>
<evidence type="ECO:0000313" key="46">
    <source>
        <dbReference type="EMBL" id="KKH68023.1"/>
    </source>
</evidence>
<evidence type="ECO:0000313" key="88">
    <source>
        <dbReference type="Proteomes" id="UP000034450"/>
    </source>
</evidence>
<evidence type="ECO:0000313" key="7">
    <source>
        <dbReference type="EMBL" id="KKG30719.1"/>
    </source>
</evidence>
<evidence type="ECO:0000313" key="66">
    <source>
        <dbReference type="Proteomes" id="UP000034001"/>
    </source>
</evidence>
<evidence type="ECO:0000313" key="85">
    <source>
        <dbReference type="Proteomes" id="UP000034399"/>
    </source>
</evidence>
<evidence type="ECO:0000313" key="52">
    <source>
        <dbReference type="EMBL" id="KKH88908.1"/>
    </source>
</evidence>
<dbReference type="Proteomes" id="UP000034064">
    <property type="component" value="Unassembled WGS sequence"/>
</dbReference>
<dbReference type="Proteomes" id="UP000034842">
    <property type="component" value="Unassembled WGS sequence"/>
</dbReference>
<dbReference type="EMBL" id="JJPK01000014">
    <property type="protein sequence ID" value="KKG64948.1"/>
    <property type="molecule type" value="Genomic_DNA"/>
</dbReference>
<dbReference type="EMBL" id="JJPV01000132">
    <property type="protein sequence ID" value="KKG96019.1"/>
    <property type="molecule type" value="Genomic_DNA"/>
</dbReference>
<dbReference type="EMBL" id="JJPC01000152">
    <property type="protein sequence ID" value="KKG30719.1"/>
    <property type="molecule type" value="Genomic_DNA"/>
</dbReference>
<dbReference type="EMBL" id="JJRB01000114">
    <property type="protein sequence ID" value="KKI01976.1"/>
    <property type="molecule type" value="Genomic_DNA"/>
</dbReference>
<dbReference type="EMBL" id="JJPR01000152">
    <property type="protein sequence ID" value="KKG82750.1"/>
    <property type="molecule type" value="Genomic_DNA"/>
</dbReference>
<dbReference type="EMBL" id="JJQS01000010">
    <property type="protein sequence ID" value="KKH78489.1"/>
    <property type="molecule type" value="Genomic_DNA"/>
</dbReference>
<dbReference type="GeneID" id="24850023"/>
<evidence type="ECO:0000313" key="6">
    <source>
        <dbReference type="EMBL" id="KKG13002.1"/>
    </source>
</evidence>
<dbReference type="Proteomes" id="UP000034817">
    <property type="component" value="Unassembled WGS sequence"/>
</dbReference>
<dbReference type="Proteomes" id="UP000034142">
    <property type="component" value="Unassembled WGS sequence"/>
</dbReference>
<evidence type="ECO:0000313" key="104">
    <source>
        <dbReference type="Proteomes" id="UP000034842"/>
    </source>
</evidence>
<dbReference type="EMBL" id="JJQV01000080">
    <property type="protein sequence ID" value="KKH83057.1"/>
    <property type="molecule type" value="Genomic_DNA"/>
</dbReference>
<evidence type="ECO:0000313" key="109">
    <source>
        <dbReference type="Proteomes" id="UP000034944"/>
    </source>
</evidence>
<reference evidence="57 111" key="2">
    <citation type="journal article" date="2020" name="Environ. Microbiol. Rep.">
        <title>Redox cycling of Fe(II) and Fe(III) in magnetite accelerates aceticlastic methanogenesis by Methanosarcina mazei.</title>
        <authorList>
            <person name="Wang H."/>
            <person name="Byrne J.M."/>
            <person name="Liu P."/>
            <person name="Liu J."/>
            <person name="Dong X."/>
            <person name="Lu Y."/>
        </authorList>
    </citation>
    <scope>NUCLEOTIDE SEQUENCE [LARGE SCALE GENOMIC DNA]</scope>
    <source>
        <strain evidence="111">zm-15</strain>
        <strain evidence="57">Zm-15</strain>
    </source>
</reference>
<dbReference type="EMBL" id="JJQN01000083">
    <property type="protein sequence ID" value="KKH59911.1"/>
    <property type="molecule type" value="Genomic_DNA"/>
</dbReference>
<evidence type="ECO:0000313" key="40">
    <source>
        <dbReference type="EMBL" id="KKH50516.1"/>
    </source>
</evidence>
<dbReference type="EMBL" id="JJOT01000053">
    <property type="protein sequence ID" value="KKG03050.1"/>
    <property type="molecule type" value="Genomic_DNA"/>
</dbReference>
<comment type="similarity">
    <text evidence="1">Belongs to the UPF0288 family.</text>
</comment>
<evidence type="ECO:0000313" key="44">
    <source>
        <dbReference type="EMBL" id="KKH61261.1"/>
    </source>
</evidence>
<evidence type="ECO:0000313" key="87">
    <source>
        <dbReference type="Proteomes" id="UP000034424"/>
    </source>
</evidence>
<evidence type="ECO:0000313" key="68">
    <source>
        <dbReference type="Proteomes" id="UP000034040"/>
    </source>
</evidence>
<dbReference type="EMBL" id="JJQU01000067">
    <property type="protein sequence ID" value="KKH88130.1"/>
    <property type="molecule type" value="Genomic_DNA"/>
</dbReference>
<evidence type="ECO:0000313" key="73">
    <source>
        <dbReference type="Proteomes" id="UP000034151"/>
    </source>
</evidence>
<dbReference type="Proteomes" id="UP000034227">
    <property type="component" value="Unassembled WGS sequence"/>
</dbReference>
<evidence type="ECO:0000313" key="111">
    <source>
        <dbReference type="Proteomes" id="UP000467371"/>
    </source>
</evidence>
<dbReference type="EMBL" id="JJQT01000020">
    <property type="protein sequence ID" value="KKH82729.1"/>
    <property type="molecule type" value="Genomic_DNA"/>
</dbReference>
<evidence type="ECO:0000313" key="67">
    <source>
        <dbReference type="Proteomes" id="UP000034021"/>
    </source>
</evidence>
<dbReference type="Proteomes" id="UP000034047">
    <property type="component" value="Unassembled WGS sequence"/>
</dbReference>
<evidence type="ECO:0000313" key="107">
    <source>
        <dbReference type="Proteomes" id="UP000034925"/>
    </source>
</evidence>
<dbReference type="EMBL" id="JJQK01000069">
    <property type="protein sequence ID" value="KKH53738.1"/>
    <property type="molecule type" value="Genomic_DNA"/>
</dbReference>
<dbReference type="Proteomes" id="UP000034921">
    <property type="component" value="Unassembled WGS sequence"/>
</dbReference>
<dbReference type="EMBL" id="JJQX01000188">
    <property type="protein sequence ID" value="KKH91247.1"/>
    <property type="molecule type" value="Genomic_DNA"/>
</dbReference>
<dbReference type="EMBL" id="JJPS01000034">
    <property type="protein sequence ID" value="KKG93400.1"/>
    <property type="molecule type" value="Genomic_DNA"/>
</dbReference>
<dbReference type="Proteomes" id="UP000034667">
    <property type="component" value="Unassembled WGS sequence"/>
</dbReference>
<evidence type="ECO:0000313" key="19">
    <source>
        <dbReference type="EMBL" id="KKG74197.1"/>
    </source>
</evidence>
<proteinExistence type="inferred from homology"/>
<evidence type="ECO:0000313" key="63">
    <source>
        <dbReference type="Proteomes" id="UP000033889"/>
    </source>
</evidence>
<dbReference type="AlphaFoldDB" id="A0A0F8BWB9"/>
<evidence type="ECO:0000313" key="81">
    <source>
        <dbReference type="Proteomes" id="UP000034279"/>
    </source>
</evidence>
<evidence type="ECO:0000313" key="20">
    <source>
        <dbReference type="EMBL" id="KKG81620.1"/>
    </source>
</evidence>
<dbReference type="Proteomes" id="UP000034253">
    <property type="component" value="Unassembled WGS sequence"/>
</dbReference>
<dbReference type="EMBL" id="JJQW01000051">
    <property type="protein sequence ID" value="KKH88908.1"/>
    <property type="molecule type" value="Genomic_DNA"/>
</dbReference>
<evidence type="ECO:0000313" key="58">
    <source>
        <dbReference type="Proteomes" id="UP000033814"/>
    </source>
</evidence>
<dbReference type="EMBL" id="JJRA01000092">
    <property type="protein sequence ID" value="KKI03008.1"/>
    <property type="molecule type" value="Genomic_DNA"/>
</dbReference>
<evidence type="ECO:0000313" key="24">
    <source>
        <dbReference type="EMBL" id="KKG93499.1"/>
    </source>
</evidence>
<evidence type="ECO:0000313" key="50">
    <source>
        <dbReference type="EMBL" id="KKH83057.1"/>
    </source>
</evidence>
<evidence type="ECO:0000313" key="78">
    <source>
        <dbReference type="Proteomes" id="UP000034232"/>
    </source>
</evidence>
<dbReference type="EMBL" id="JJPW01000041">
    <property type="protein sequence ID" value="KKH01784.1"/>
    <property type="molecule type" value="Genomic_DNA"/>
</dbReference>
<dbReference type="Proteomes" id="UP000467371">
    <property type="component" value="Chromosome"/>
</dbReference>
<evidence type="ECO:0000313" key="94">
    <source>
        <dbReference type="Proteomes" id="UP000034597"/>
    </source>
</evidence>
<evidence type="ECO:0000313" key="30">
    <source>
        <dbReference type="EMBL" id="KKH11143.1"/>
    </source>
</evidence>
<evidence type="ECO:0000313" key="75">
    <source>
        <dbReference type="Proteomes" id="UP000034188"/>
    </source>
</evidence>
<dbReference type="Proteomes" id="UP000033814">
    <property type="component" value="Unassembled WGS sequence"/>
</dbReference>
<dbReference type="Proteomes" id="UP000034074">
    <property type="component" value="Unassembled WGS sequence"/>
</dbReference>
<dbReference type="Proteomes" id="UP000034925">
    <property type="component" value="Unassembled WGS sequence"/>
</dbReference>